<comment type="caution">
    <text evidence="2">The sequence shown here is derived from an EMBL/GenBank/DDBJ whole genome shotgun (WGS) entry which is preliminary data.</text>
</comment>
<evidence type="ECO:0000259" key="1">
    <source>
        <dbReference type="Pfam" id="PF03167"/>
    </source>
</evidence>
<evidence type="ECO:0000313" key="3">
    <source>
        <dbReference type="Proteomes" id="UP001597079"/>
    </source>
</evidence>
<accession>A0ABW4JJX6</accession>
<dbReference type="RefSeq" id="WP_377944529.1">
    <property type="nucleotide sequence ID" value="NZ_JBHUCX010000074.1"/>
</dbReference>
<organism evidence="2 3">
    <name type="scientific">Alicyclobacillus fodiniaquatilis</name>
    <dbReference type="NCBI Taxonomy" id="1661150"/>
    <lineage>
        <taxon>Bacteria</taxon>
        <taxon>Bacillati</taxon>
        <taxon>Bacillota</taxon>
        <taxon>Bacilli</taxon>
        <taxon>Bacillales</taxon>
        <taxon>Alicyclobacillaceae</taxon>
        <taxon>Alicyclobacillus</taxon>
    </lineage>
</organism>
<proteinExistence type="predicted"/>
<dbReference type="SUPFAM" id="SSF52141">
    <property type="entry name" value="Uracil-DNA glycosylase-like"/>
    <property type="match status" value="1"/>
</dbReference>
<dbReference type="Gene3D" id="3.40.470.10">
    <property type="entry name" value="Uracil-DNA glycosylase-like domain"/>
    <property type="match status" value="1"/>
</dbReference>
<dbReference type="InterPro" id="IPR036895">
    <property type="entry name" value="Uracil-DNA_glycosylase-like_sf"/>
</dbReference>
<feature type="domain" description="Uracil-DNA glycosylase-like" evidence="1">
    <location>
        <begin position="86"/>
        <end position="215"/>
    </location>
</feature>
<sequence length="239" mass="27614">MERKVIKVKRTVERNILEKGEGASSNGDGWLHQEVFVEEIFDQKVWGIIGEMSEKVFPSVNNFYKDSSLRQSNLEKYFNALFWKRPSYMFIGEAPGVHGCALTGIPFTSERVIRDGITNHHFNGTRFMAEGHSYEGSASYFWQMINRMPKPPVLWNVFPLHPYKMVNGEMKNRAPKEAEKAWGQEILLKVLGLFPSIHIITVGNHARTTCEKLKIKTSGHIIHPAHHVNEFREQFRIFL</sequence>
<dbReference type="Pfam" id="PF03167">
    <property type="entry name" value="UDG"/>
    <property type="match status" value="1"/>
</dbReference>
<gene>
    <name evidence="2" type="ORF">ACFSB2_18265</name>
</gene>
<dbReference type="EMBL" id="JBHUCX010000074">
    <property type="protein sequence ID" value="MFD1676621.1"/>
    <property type="molecule type" value="Genomic_DNA"/>
</dbReference>
<protein>
    <submittedName>
        <fullName evidence="2">Uracil-DNA glycosylase</fullName>
    </submittedName>
</protein>
<evidence type="ECO:0000313" key="2">
    <source>
        <dbReference type="EMBL" id="MFD1676621.1"/>
    </source>
</evidence>
<reference evidence="3" key="1">
    <citation type="journal article" date="2019" name="Int. J. Syst. Evol. Microbiol.">
        <title>The Global Catalogue of Microorganisms (GCM) 10K type strain sequencing project: providing services to taxonomists for standard genome sequencing and annotation.</title>
        <authorList>
            <consortium name="The Broad Institute Genomics Platform"/>
            <consortium name="The Broad Institute Genome Sequencing Center for Infectious Disease"/>
            <person name="Wu L."/>
            <person name="Ma J."/>
        </authorList>
    </citation>
    <scope>NUCLEOTIDE SEQUENCE [LARGE SCALE GENOMIC DNA]</scope>
    <source>
        <strain evidence="3">CGMCC 1.12286</strain>
    </source>
</reference>
<dbReference type="CDD" id="cd10035">
    <property type="entry name" value="UDG_like"/>
    <property type="match status" value="1"/>
</dbReference>
<dbReference type="InterPro" id="IPR005122">
    <property type="entry name" value="Uracil-DNA_glycosylase-like"/>
</dbReference>
<keyword evidence="3" id="KW-1185">Reference proteome</keyword>
<name>A0ABW4JJX6_9BACL</name>
<dbReference type="Proteomes" id="UP001597079">
    <property type="component" value="Unassembled WGS sequence"/>
</dbReference>